<name>A0A7R8VHJ9_TIMDO</name>
<gene>
    <name evidence="2" type="ORF">TDIB3V08_LOCUS4125</name>
</gene>
<feature type="region of interest" description="Disordered" evidence="1">
    <location>
        <begin position="162"/>
        <end position="222"/>
    </location>
</feature>
<feature type="compositionally biased region" description="Basic residues" evidence="1">
    <location>
        <begin position="198"/>
        <end position="209"/>
    </location>
</feature>
<protein>
    <submittedName>
        <fullName evidence="2">Uncharacterized protein</fullName>
    </submittedName>
</protein>
<accession>A0A7R8VHJ9</accession>
<sequence>MTELPIWDDRVILCLLRDTEQLYQSARHGLYMFPSRSLQKESGKIYLSLESSSEITRCYKTGASWFFIEAHNLFVERFSFSRRVRERERESSLSVCARAPPEFLREVSPVELVSRTSEHRPSRSESLVIDTHRAPRANVPLLSSPTVPGRSHPLLSVLVSGGSRRGTAATGGGGGYWRRRSALLGGGGGAGVASPPRTPRHRQSGRHRHQGQEASGRANRLR</sequence>
<dbReference type="EMBL" id="OA565851">
    <property type="protein sequence ID" value="CAD7197826.1"/>
    <property type="molecule type" value="Genomic_DNA"/>
</dbReference>
<evidence type="ECO:0000313" key="2">
    <source>
        <dbReference type="EMBL" id="CAD7197826.1"/>
    </source>
</evidence>
<evidence type="ECO:0000256" key="1">
    <source>
        <dbReference type="SAM" id="MobiDB-lite"/>
    </source>
</evidence>
<proteinExistence type="predicted"/>
<organism evidence="2">
    <name type="scientific">Timema douglasi</name>
    <name type="common">Walking stick</name>
    <dbReference type="NCBI Taxonomy" id="61478"/>
    <lineage>
        <taxon>Eukaryota</taxon>
        <taxon>Metazoa</taxon>
        <taxon>Ecdysozoa</taxon>
        <taxon>Arthropoda</taxon>
        <taxon>Hexapoda</taxon>
        <taxon>Insecta</taxon>
        <taxon>Pterygota</taxon>
        <taxon>Neoptera</taxon>
        <taxon>Polyneoptera</taxon>
        <taxon>Phasmatodea</taxon>
        <taxon>Timematodea</taxon>
        <taxon>Timematoidea</taxon>
        <taxon>Timematidae</taxon>
        <taxon>Timema</taxon>
    </lineage>
</organism>
<dbReference type="AlphaFoldDB" id="A0A7R8VHJ9"/>
<reference evidence="2" key="1">
    <citation type="submission" date="2020-11" db="EMBL/GenBank/DDBJ databases">
        <authorList>
            <person name="Tran Van P."/>
        </authorList>
    </citation>
    <scope>NUCLEOTIDE SEQUENCE</scope>
</reference>